<dbReference type="GO" id="GO:0000160">
    <property type="term" value="P:phosphorelay signal transduction system"/>
    <property type="evidence" value="ECO:0007669"/>
    <property type="project" value="InterPro"/>
</dbReference>
<evidence type="ECO:0000259" key="6">
    <source>
        <dbReference type="PROSITE" id="PS51755"/>
    </source>
</evidence>
<dbReference type="PANTHER" id="PTHR35807">
    <property type="entry name" value="TRANSCRIPTIONAL REGULATOR REDD-RELATED"/>
    <property type="match status" value="1"/>
</dbReference>
<feature type="domain" description="OmpR/PhoB-type" evidence="6">
    <location>
        <begin position="4"/>
        <end position="106"/>
    </location>
</feature>
<dbReference type="Pfam" id="PF03704">
    <property type="entry name" value="BTAD"/>
    <property type="match status" value="1"/>
</dbReference>
<feature type="DNA-binding region" description="OmpR/PhoB-type" evidence="5">
    <location>
        <begin position="4"/>
        <end position="106"/>
    </location>
</feature>
<dbReference type="STRING" id="1193682.BJP25_02005"/>
<dbReference type="GO" id="GO:0003677">
    <property type="term" value="F:DNA binding"/>
    <property type="evidence" value="ECO:0007669"/>
    <property type="project" value="UniProtKB-UniRule"/>
</dbReference>
<dbReference type="PRINTS" id="PR00364">
    <property type="entry name" value="DISEASERSIST"/>
</dbReference>
<keyword evidence="3 5" id="KW-0238">DNA-binding</keyword>
<dbReference type="Pfam" id="PF13424">
    <property type="entry name" value="TPR_12"/>
    <property type="match status" value="1"/>
</dbReference>
<keyword evidence="8" id="KW-1185">Reference proteome</keyword>
<dbReference type="PANTHER" id="PTHR35807:SF1">
    <property type="entry name" value="TRANSCRIPTIONAL REGULATOR REDD"/>
    <property type="match status" value="1"/>
</dbReference>
<dbReference type="InterPro" id="IPR051677">
    <property type="entry name" value="AfsR-DnrI-RedD_regulator"/>
</dbReference>
<comment type="caution">
    <text evidence="7">The sequence shown here is derived from an EMBL/GenBank/DDBJ whole genome shotgun (WGS) entry which is preliminary data.</text>
</comment>
<name>A0A1Q9LCR3_9PSEU</name>
<comment type="similarity">
    <text evidence="1">Belongs to the AfsR/DnrI/RedD regulatory family.</text>
</comment>
<dbReference type="PROSITE" id="PS51755">
    <property type="entry name" value="OMPR_PHOB"/>
    <property type="match status" value="1"/>
</dbReference>
<keyword evidence="2" id="KW-0805">Transcription regulation</keyword>
<evidence type="ECO:0000256" key="2">
    <source>
        <dbReference type="ARBA" id="ARBA00023015"/>
    </source>
</evidence>
<dbReference type="SUPFAM" id="SSF46894">
    <property type="entry name" value="C-terminal effector domain of the bipartite response regulators"/>
    <property type="match status" value="1"/>
</dbReference>
<evidence type="ECO:0000313" key="8">
    <source>
        <dbReference type="Proteomes" id="UP000186040"/>
    </source>
</evidence>
<sequence>MAQERYGAVAGPRFCVLGPVGAVVDGRASVPGGPGIGGLLAMLLLEPNQVVPVERIVDVLWDHEPPATARTIVQGYISRLRKWLSTVDPDGTAQIQTTGAGYRFAVDEGRIDVALARRLLAESRGEPADVRAELLARAQSLWRGPELSDIAGRVRAPELAELRLTVLEARLDADLELGRHDEVIGELVALVDTHPFREHLVHQLVLALYRSGRRAAALEFYQRFARRAARELGMDPGPALRELHSRVLRDDATLLQPRRSAVISPKLGVLVPAELPPAPSGFTGRDEDLRWLDGLSASGDGVAPAVGVLAGPAGVGKSALAVVWGARASARFPDGTLFASLSGFDPANAPLDPAAVLGRFLLALGVAQHDVPAEQADRVALYRTLLADRRVLVVLDDARDTDQVMPLLPGGGAALVLVTSRRRLDGLVAFGAALRVVEPLAPADAQAVIAHAAGATGADELARLAELCGHLPLALRIVGARLAASPGWSARELVDRLADERTRLGALRVDDTDSGVRAALDVTVGALGAERVEALRLVGVLPGRTTGPHLVAALAGVPVDTARDRLRGLAATFLVTEVEEDRFDTHALVRAYARDLAGGDRAKRLPEVLRFYLAVADGARRHLRGPADDLDESADDLPLPPVTDRAGALAWFEREWGNLLAAVAEGAAAGLHDQVWRLARLCGEFRRTRPRRDDWQWLLETGLESARAAGDQRGEVLVRLSRCVLLSRYNQEAELLADGERALAVATGLRDQVLMAMAFNTVASAHFGRQRHADALAGYRKALELAERGGYRLGVANLHNNIAQVLRELGELTAALEPQERAVREFRETGDLGFIGLALANLAELEHELGDGAAAEAHAREAVELAAADGLGLTEAFGRDVIGRVLHDRGLGAQARAEWERALRLYQEAGSPLAATVHERLAGLASG</sequence>
<evidence type="ECO:0000256" key="5">
    <source>
        <dbReference type="PROSITE-ProRule" id="PRU01091"/>
    </source>
</evidence>
<dbReference type="Gene3D" id="1.25.40.10">
    <property type="entry name" value="Tetratricopeptide repeat domain"/>
    <property type="match status" value="2"/>
</dbReference>
<proteinExistence type="inferred from homology"/>
<dbReference type="InterPro" id="IPR019734">
    <property type="entry name" value="TPR_rpt"/>
</dbReference>
<dbReference type="Pfam" id="PF00486">
    <property type="entry name" value="Trans_reg_C"/>
    <property type="match status" value="1"/>
</dbReference>
<evidence type="ECO:0000256" key="1">
    <source>
        <dbReference type="ARBA" id="ARBA00005820"/>
    </source>
</evidence>
<dbReference type="InterPro" id="IPR016032">
    <property type="entry name" value="Sig_transdc_resp-reg_C-effctor"/>
</dbReference>
<dbReference type="InterPro" id="IPR027417">
    <property type="entry name" value="P-loop_NTPase"/>
</dbReference>
<dbReference type="InterPro" id="IPR001867">
    <property type="entry name" value="OmpR/PhoB-type_DNA-bd"/>
</dbReference>
<dbReference type="Proteomes" id="UP000186040">
    <property type="component" value="Unassembled WGS sequence"/>
</dbReference>
<dbReference type="EMBL" id="MKQR01000028">
    <property type="protein sequence ID" value="OLR89820.1"/>
    <property type="molecule type" value="Genomic_DNA"/>
</dbReference>
<dbReference type="CDD" id="cd15831">
    <property type="entry name" value="BTAD"/>
    <property type="match status" value="1"/>
</dbReference>
<accession>A0A1Q9LCR3</accession>
<dbReference type="SMART" id="SM00862">
    <property type="entry name" value="Trans_reg_C"/>
    <property type="match status" value="1"/>
</dbReference>
<keyword evidence="4" id="KW-0804">Transcription</keyword>
<dbReference type="SUPFAM" id="SSF48452">
    <property type="entry name" value="TPR-like"/>
    <property type="match status" value="2"/>
</dbReference>
<organism evidence="7 8">
    <name type="scientific">Actinokineospora bangkokensis</name>
    <dbReference type="NCBI Taxonomy" id="1193682"/>
    <lineage>
        <taxon>Bacteria</taxon>
        <taxon>Bacillati</taxon>
        <taxon>Actinomycetota</taxon>
        <taxon>Actinomycetes</taxon>
        <taxon>Pseudonocardiales</taxon>
        <taxon>Pseudonocardiaceae</taxon>
        <taxon>Actinokineospora</taxon>
    </lineage>
</organism>
<evidence type="ECO:0000313" key="7">
    <source>
        <dbReference type="EMBL" id="OLR89820.1"/>
    </source>
</evidence>
<dbReference type="AlphaFoldDB" id="A0A1Q9LCR3"/>
<dbReference type="Gene3D" id="3.40.50.300">
    <property type="entry name" value="P-loop containing nucleotide triphosphate hydrolases"/>
    <property type="match status" value="1"/>
</dbReference>
<dbReference type="SMART" id="SM01043">
    <property type="entry name" value="BTAD"/>
    <property type="match status" value="1"/>
</dbReference>
<evidence type="ECO:0000256" key="4">
    <source>
        <dbReference type="ARBA" id="ARBA00023163"/>
    </source>
</evidence>
<protein>
    <recommendedName>
        <fullName evidence="6">OmpR/PhoB-type domain-containing protein</fullName>
    </recommendedName>
</protein>
<evidence type="ECO:0000256" key="3">
    <source>
        <dbReference type="ARBA" id="ARBA00023125"/>
    </source>
</evidence>
<dbReference type="SMART" id="SM00028">
    <property type="entry name" value="TPR"/>
    <property type="match status" value="3"/>
</dbReference>
<dbReference type="Gene3D" id="1.10.10.10">
    <property type="entry name" value="Winged helix-like DNA-binding domain superfamily/Winged helix DNA-binding domain"/>
    <property type="match status" value="1"/>
</dbReference>
<dbReference type="InterPro" id="IPR036388">
    <property type="entry name" value="WH-like_DNA-bd_sf"/>
</dbReference>
<reference evidence="7 8" key="1">
    <citation type="submission" date="2016-10" db="EMBL/GenBank/DDBJ databases">
        <title>The Draft Genome Sequence of Actinokineospora bangkokensis 44EHWT reveals the biosynthetic pathway of antifungal compounds Thailandins with unusual extender unit butylmalonyl-CoA.</title>
        <authorList>
            <person name="Greule A."/>
            <person name="Intra B."/>
            <person name="Flemming S."/>
            <person name="Rommel M.G."/>
            <person name="Panbangred W."/>
            <person name="Bechthold A."/>
        </authorList>
    </citation>
    <scope>NUCLEOTIDE SEQUENCE [LARGE SCALE GENOMIC DNA]</scope>
    <source>
        <strain evidence="7 8">44EHW</strain>
    </source>
</reference>
<dbReference type="InterPro" id="IPR011990">
    <property type="entry name" value="TPR-like_helical_dom_sf"/>
</dbReference>
<gene>
    <name evidence="7" type="ORF">BJP25_02005</name>
</gene>
<dbReference type="GO" id="GO:0006355">
    <property type="term" value="P:regulation of DNA-templated transcription"/>
    <property type="evidence" value="ECO:0007669"/>
    <property type="project" value="InterPro"/>
</dbReference>
<dbReference type="SUPFAM" id="SSF52540">
    <property type="entry name" value="P-loop containing nucleoside triphosphate hydrolases"/>
    <property type="match status" value="1"/>
</dbReference>
<dbReference type="RefSeq" id="WP_075978027.1">
    <property type="nucleotide sequence ID" value="NZ_MKQR01000028.1"/>
</dbReference>
<dbReference type="OrthoDB" id="7628974at2"/>
<dbReference type="InterPro" id="IPR005158">
    <property type="entry name" value="BTAD"/>
</dbReference>